<feature type="region of interest" description="Disordered" evidence="10">
    <location>
        <begin position="751"/>
        <end position="774"/>
    </location>
</feature>
<keyword evidence="8" id="KW-0539">Nucleus</keyword>
<dbReference type="STRING" id="195883.A0A482XGL6"/>
<evidence type="ECO:0000256" key="9">
    <source>
        <dbReference type="RuleBase" id="RU004020"/>
    </source>
</evidence>
<evidence type="ECO:0000256" key="3">
    <source>
        <dbReference type="ARBA" id="ARBA00023015"/>
    </source>
</evidence>
<evidence type="ECO:0000256" key="1">
    <source>
        <dbReference type="ARBA" id="ARBA00004123"/>
    </source>
</evidence>
<keyword evidence="4" id="KW-0346">Stress response</keyword>
<keyword evidence="6" id="KW-0010">Activator</keyword>
<feature type="domain" description="HSF-type DNA-binding" evidence="11">
    <location>
        <begin position="10"/>
        <end position="113"/>
    </location>
</feature>
<dbReference type="InterPro" id="IPR010542">
    <property type="entry name" value="Vert_HSTF_C"/>
</dbReference>
<dbReference type="Pfam" id="PF06546">
    <property type="entry name" value="Vert_HS_TF"/>
    <property type="match status" value="1"/>
</dbReference>
<name>A0A482XGL6_LAOST</name>
<evidence type="ECO:0000256" key="2">
    <source>
        <dbReference type="ARBA" id="ARBA00006403"/>
    </source>
</evidence>
<evidence type="ECO:0000256" key="7">
    <source>
        <dbReference type="ARBA" id="ARBA00023163"/>
    </source>
</evidence>
<evidence type="ECO:0000256" key="5">
    <source>
        <dbReference type="ARBA" id="ARBA00023125"/>
    </source>
</evidence>
<dbReference type="GO" id="GO:0005634">
    <property type="term" value="C:nucleus"/>
    <property type="evidence" value="ECO:0007669"/>
    <property type="project" value="UniProtKB-SubCell"/>
</dbReference>
<evidence type="ECO:0000259" key="11">
    <source>
        <dbReference type="SMART" id="SM00415"/>
    </source>
</evidence>
<evidence type="ECO:0000256" key="10">
    <source>
        <dbReference type="SAM" id="MobiDB-lite"/>
    </source>
</evidence>
<dbReference type="AlphaFoldDB" id="A0A482XGL6"/>
<dbReference type="PANTHER" id="PTHR10015:SF427">
    <property type="entry name" value="HEAT SHOCK FACTOR PROTEIN"/>
    <property type="match status" value="1"/>
</dbReference>
<dbReference type="Proteomes" id="UP000291343">
    <property type="component" value="Unassembled WGS sequence"/>
</dbReference>
<evidence type="ECO:0000256" key="6">
    <source>
        <dbReference type="ARBA" id="ARBA00023159"/>
    </source>
</evidence>
<sequence>MHSITEFEGNIPAFLAKLWNMVEEPNLDELIAWGANGLSFVIKDQNRFAKELLPMYYKHNNMASFIRQLNMYGFHKNISLESGCAKMEEVVIEFYHPCFQKNNPNLLQNIKRKINTGRGVAGAAGGGGGGGGSQPPSAVVNQVLHDVRRMKSRQDSVDSRLAQMKCENEALWREVAMLRQKHIQQQQIVNKVIQFLVSFVQPRANGITVKRRNIPLMLQDRSVHSNQLNKNNQSLSGLSEITRSPTGPVIHEIDPNEYAASLLLNDVRVDEGIASPQDASAMLADNPISQESVIDNDETLDANDAAVDSEVAATELLDLPDQLLAAADQLTTSADDRSADTEEQLFARRRPNQMRASKRRPRKPAATKKLSTLVADDESCRVADDESCPVADEQSVISGLVLDDFPLIIPGSQALEQLNNLPTADDTVTTPSPQTVNIEAVTSPIANLTSPQTVNIESVTSPIANLTAVDSPVPIVTNTSPYSASGDLTAFADVLPIDAATIVNSAPTIADSTVPIDNSTPTIVNSTVPIIAPAKTSRYKRIAPKLSMPEERSEKVMRPQRKRKSSTQSRAAGGKKSKSTAQGAGVKSRTVPVPVPQAAKQMPTENSDRTVACMTPTNPQQSIKYARNQEYNNTFFKPQEIDNHVDSMQNDLETLKELLKGESISLDANTLLGLFNAEDPFSLTMDLPTQMQTEDKSKEPDNNQLVSYTTPTASSQELGDLFGDWILSPEAGAATPLAADADDVYNIPELNTPDILMTPEPLPQQPPLNKRRKK</sequence>
<gene>
    <name evidence="12" type="ORF">LSTR_LSTR004507</name>
</gene>
<evidence type="ECO:0000256" key="4">
    <source>
        <dbReference type="ARBA" id="ARBA00023016"/>
    </source>
</evidence>
<dbReference type="EMBL" id="QKKF02010263">
    <property type="protein sequence ID" value="RZF44882.1"/>
    <property type="molecule type" value="Genomic_DNA"/>
</dbReference>
<dbReference type="SUPFAM" id="SSF46785">
    <property type="entry name" value="Winged helix' DNA-binding domain"/>
    <property type="match status" value="1"/>
</dbReference>
<dbReference type="Pfam" id="PF00447">
    <property type="entry name" value="HSF_DNA-bind"/>
    <property type="match status" value="1"/>
</dbReference>
<dbReference type="SMR" id="A0A482XGL6"/>
<evidence type="ECO:0000256" key="8">
    <source>
        <dbReference type="ARBA" id="ARBA00023242"/>
    </source>
</evidence>
<protein>
    <recommendedName>
        <fullName evidence="11">HSF-type DNA-binding domain-containing protein</fullName>
    </recommendedName>
</protein>
<dbReference type="PANTHER" id="PTHR10015">
    <property type="entry name" value="HEAT SHOCK TRANSCRIPTION FACTOR"/>
    <property type="match status" value="1"/>
</dbReference>
<dbReference type="InParanoid" id="A0A482XGL6"/>
<dbReference type="Gene3D" id="1.10.10.10">
    <property type="entry name" value="Winged helix-like DNA-binding domain superfamily/Winged helix DNA-binding domain"/>
    <property type="match status" value="1"/>
</dbReference>
<dbReference type="InterPro" id="IPR036388">
    <property type="entry name" value="WH-like_DNA-bd_sf"/>
</dbReference>
<keyword evidence="3" id="KW-0805">Transcription regulation</keyword>
<feature type="region of interest" description="Disordered" evidence="10">
    <location>
        <begin position="541"/>
        <end position="612"/>
    </location>
</feature>
<feature type="region of interest" description="Disordered" evidence="10">
    <location>
        <begin position="332"/>
        <end position="371"/>
    </location>
</feature>
<dbReference type="FunFam" id="1.10.10.10:FF:000027">
    <property type="entry name" value="Heat shock transcription factor 1"/>
    <property type="match status" value="1"/>
</dbReference>
<dbReference type="GO" id="GO:0003700">
    <property type="term" value="F:DNA-binding transcription factor activity"/>
    <property type="evidence" value="ECO:0007669"/>
    <property type="project" value="InterPro"/>
</dbReference>
<reference evidence="12 13" key="1">
    <citation type="journal article" date="2017" name="Gigascience">
        <title>Genome sequence of the small brown planthopper, Laodelphax striatellus.</title>
        <authorList>
            <person name="Zhu J."/>
            <person name="Jiang F."/>
            <person name="Wang X."/>
            <person name="Yang P."/>
            <person name="Bao Y."/>
            <person name="Zhao W."/>
            <person name="Wang W."/>
            <person name="Lu H."/>
            <person name="Wang Q."/>
            <person name="Cui N."/>
            <person name="Li J."/>
            <person name="Chen X."/>
            <person name="Luo L."/>
            <person name="Yu J."/>
            <person name="Kang L."/>
            <person name="Cui F."/>
        </authorList>
    </citation>
    <scope>NUCLEOTIDE SEQUENCE [LARGE SCALE GENOMIC DNA]</scope>
    <source>
        <strain evidence="12">Lst14</strain>
    </source>
</reference>
<comment type="subcellular location">
    <subcellularLocation>
        <location evidence="1">Nucleus</location>
    </subcellularLocation>
</comment>
<proteinExistence type="inferred from homology"/>
<feature type="compositionally biased region" description="Basic residues" evidence="10">
    <location>
        <begin position="347"/>
        <end position="366"/>
    </location>
</feature>
<organism evidence="12 13">
    <name type="scientific">Laodelphax striatellus</name>
    <name type="common">Small brown planthopper</name>
    <name type="synonym">Delphax striatella</name>
    <dbReference type="NCBI Taxonomy" id="195883"/>
    <lineage>
        <taxon>Eukaryota</taxon>
        <taxon>Metazoa</taxon>
        <taxon>Ecdysozoa</taxon>
        <taxon>Arthropoda</taxon>
        <taxon>Hexapoda</taxon>
        <taxon>Insecta</taxon>
        <taxon>Pterygota</taxon>
        <taxon>Neoptera</taxon>
        <taxon>Paraneoptera</taxon>
        <taxon>Hemiptera</taxon>
        <taxon>Auchenorrhyncha</taxon>
        <taxon>Fulgoroidea</taxon>
        <taxon>Delphacidae</taxon>
        <taxon>Criomorphinae</taxon>
        <taxon>Laodelphax</taxon>
    </lineage>
</organism>
<dbReference type="OrthoDB" id="60033at2759"/>
<dbReference type="PRINTS" id="PR00056">
    <property type="entry name" value="HSFDOMAIN"/>
</dbReference>
<feature type="compositionally biased region" description="Basic and acidic residues" evidence="10">
    <location>
        <begin position="548"/>
        <end position="557"/>
    </location>
</feature>
<evidence type="ECO:0000313" key="13">
    <source>
        <dbReference type="Proteomes" id="UP000291343"/>
    </source>
</evidence>
<keyword evidence="5" id="KW-0238">DNA-binding</keyword>
<keyword evidence="13" id="KW-1185">Reference proteome</keyword>
<keyword evidence="7" id="KW-0804">Transcription</keyword>
<dbReference type="GO" id="GO:0043565">
    <property type="term" value="F:sequence-specific DNA binding"/>
    <property type="evidence" value="ECO:0007669"/>
    <property type="project" value="InterPro"/>
</dbReference>
<accession>A0A482XGL6</accession>
<comment type="similarity">
    <text evidence="2 9">Belongs to the HSF family.</text>
</comment>
<evidence type="ECO:0000313" key="12">
    <source>
        <dbReference type="EMBL" id="RZF44882.1"/>
    </source>
</evidence>
<dbReference type="SMART" id="SM00415">
    <property type="entry name" value="HSF"/>
    <property type="match status" value="1"/>
</dbReference>
<dbReference type="InterPro" id="IPR000232">
    <property type="entry name" value="HSF_DNA-bd"/>
</dbReference>
<comment type="caution">
    <text evidence="12">The sequence shown here is derived from an EMBL/GenBank/DDBJ whole genome shotgun (WGS) entry which is preliminary data.</text>
</comment>
<dbReference type="FunCoup" id="A0A482XGL6">
    <property type="interactions" value="147"/>
</dbReference>
<dbReference type="InterPro" id="IPR036390">
    <property type="entry name" value="WH_DNA-bd_sf"/>
</dbReference>